<evidence type="ECO:0000256" key="3">
    <source>
        <dbReference type="ARBA" id="ARBA00022692"/>
    </source>
</evidence>
<dbReference type="PANTHER" id="PTHR31746">
    <property type="entry name" value="TRANSMEMBRANE PROTEIN 229 FAMILY MEMBER"/>
    <property type="match status" value="1"/>
</dbReference>
<reference evidence="7 8" key="1">
    <citation type="journal article" date="2017" name="Nat. Ecol. Evol.">
        <title>Scallop genome provides insights into evolution of bilaterian karyotype and development.</title>
        <authorList>
            <person name="Wang S."/>
            <person name="Zhang J."/>
            <person name="Jiao W."/>
            <person name="Li J."/>
            <person name="Xun X."/>
            <person name="Sun Y."/>
            <person name="Guo X."/>
            <person name="Huan P."/>
            <person name="Dong B."/>
            <person name="Zhang L."/>
            <person name="Hu X."/>
            <person name="Sun X."/>
            <person name="Wang J."/>
            <person name="Zhao C."/>
            <person name="Wang Y."/>
            <person name="Wang D."/>
            <person name="Huang X."/>
            <person name="Wang R."/>
            <person name="Lv J."/>
            <person name="Li Y."/>
            <person name="Zhang Z."/>
            <person name="Liu B."/>
            <person name="Lu W."/>
            <person name="Hui Y."/>
            <person name="Liang J."/>
            <person name="Zhou Z."/>
            <person name="Hou R."/>
            <person name="Li X."/>
            <person name="Liu Y."/>
            <person name="Li H."/>
            <person name="Ning X."/>
            <person name="Lin Y."/>
            <person name="Zhao L."/>
            <person name="Xing Q."/>
            <person name="Dou J."/>
            <person name="Li Y."/>
            <person name="Mao J."/>
            <person name="Guo H."/>
            <person name="Dou H."/>
            <person name="Li T."/>
            <person name="Mu C."/>
            <person name="Jiang W."/>
            <person name="Fu Q."/>
            <person name="Fu X."/>
            <person name="Miao Y."/>
            <person name="Liu J."/>
            <person name="Yu Q."/>
            <person name="Li R."/>
            <person name="Liao H."/>
            <person name="Li X."/>
            <person name="Kong Y."/>
            <person name="Jiang Z."/>
            <person name="Chourrout D."/>
            <person name="Li R."/>
            <person name="Bao Z."/>
        </authorList>
    </citation>
    <scope>NUCLEOTIDE SEQUENCE [LARGE SCALE GENOMIC DNA]</scope>
    <source>
        <strain evidence="7 8">PY_sf001</strain>
    </source>
</reference>
<feature type="transmembrane region" description="Helical" evidence="6">
    <location>
        <begin position="17"/>
        <end position="38"/>
    </location>
</feature>
<dbReference type="STRING" id="6573.A0A210QBD0"/>
<keyword evidence="8" id="KW-1185">Reference proteome</keyword>
<proteinExistence type="inferred from homology"/>
<comment type="subcellular location">
    <subcellularLocation>
        <location evidence="1">Membrane</location>
        <topology evidence="1">Multi-pass membrane protein</topology>
    </subcellularLocation>
</comment>
<evidence type="ECO:0000256" key="5">
    <source>
        <dbReference type="ARBA" id="ARBA00023136"/>
    </source>
</evidence>
<evidence type="ECO:0000256" key="1">
    <source>
        <dbReference type="ARBA" id="ARBA00004141"/>
    </source>
</evidence>
<feature type="transmembrane region" description="Helical" evidence="6">
    <location>
        <begin position="111"/>
        <end position="130"/>
    </location>
</feature>
<protein>
    <submittedName>
        <fullName evidence="7">Transmembrane protein 229B</fullName>
    </submittedName>
</protein>
<organism evidence="7 8">
    <name type="scientific">Mizuhopecten yessoensis</name>
    <name type="common">Japanese scallop</name>
    <name type="synonym">Patinopecten yessoensis</name>
    <dbReference type="NCBI Taxonomy" id="6573"/>
    <lineage>
        <taxon>Eukaryota</taxon>
        <taxon>Metazoa</taxon>
        <taxon>Spiralia</taxon>
        <taxon>Lophotrochozoa</taxon>
        <taxon>Mollusca</taxon>
        <taxon>Bivalvia</taxon>
        <taxon>Autobranchia</taxon>
        <taxon>Pteriomorphia</taxon>
        <taxon>Pectinida</taxon>
        <taxon>Pectinoidea</taxon>
        <taxon>Pectinidae</taxon>
        <taxon>Mizuhopecten</taxon>
    </lineage>
</organism>
<name>A0A210QBD0_MIZYE</name>
<accession>A0A210QBD0</accession>
<evidence type="ECO:0000256" key="6">
    <source>
        <dbReference type="SAM" id="Phobius"/>
    </source>
</evidence>
<dbReference type="OrthoDB" id="5946847at2759"/>
<comment type="caution">
    <text evidence="7">The sequence shown here is derived from an EMBL/GenBank/DDBJ whole genome shotgun (WGS) entry which is preliminary data.</text>
</comment>
<dbReference type="Proteomes" id="UP000242188">
    <property type="component" value="Unassembled WGS sequence"/>
</dbReference>
<dbReference type="PANTHER" id="PTHR31746:SF3">
    <property type="entry name" value="TRANSMEMBRANE PROTEIN 229B"/>
    <property type="match status" value="1"/>
</dbReference>
<keyword evidence="4 6" id="KW-1133">Transmembrane helix</keyword>
<dbReference type="GO" id="GO:0016020">
    <property type="term" value="C:membrane"/>
    <property type="evidence" value="ECO:0007669"/>
    <property type="project" value="UniProtKB-SubCell"/>
</dbReference>
<dbReference type="EMBL" id="NEDP02004304">
    <property type="protein sequence ID" value="OWF46029.1"/>
    <property type="molecule type" value="Genomic_DNA"/>
</dbReference>
<keyword evidence="3 6" id="KW-0812">Transmembrane</keyword>
<feature type="transmembrane region" description="Helical" evidence="6">
    <location>
        <begin position="50"/>
        <end position="69"/>
    </location>
</feature>
<feature type="transmembrane region" description="Helical" evidence="6">
    <location>
        <begin position="81"/>
        <end position="99"/>
    </location>
</feature>
<sequence>MGSEERRGVPLSAIWRFYLYGLHGYSIEIIFTALWEFVVNLNWKFPGNTSVWLFVIYGLFGMVMEQMYLQMKGKVPFLVRGIVYTLWTYVWEFSTGYILSRFGACPWDYTLFQWDIMGLVTLEYAPLWYIGNLFTEYFLLHYANMLYWGPSTSPGASVSHNGKAS</sequence>
<evidence type="ECO:0000313" key="8">
    <source>
        <dbReference type="Proteomes" id="UP000242188"/>
    </source>
</evidence>
<keyword evidence="5 6" id="KW-0472">Membrane</keyword>
<gene>
    <name evidence="7" type="ORF">KP79_PYT10242</name>
</gene>
<evidence type="ECO:0000256" key="2">
    <source>
        <dbReference type="ARBA" id="ARBA00006371"/>
    </source>
</evidence>
<evidence type="ECO:0000256" key="4">
    <source>
        <dbReference type="ARBA" id="ARBA00022989"/>
    </source>
</evidence>
<evidence type="ECO:0000313" key="7">
    <source>
        <dbReference type="EMBL" id="OWF46029.1"/>
    </source>
</evidence>
<dbReference type="AlphaFoldDB" id="A0A210QBD0"/>
<comment type="similarity">
    <text evidence="2">Belongs to the TMEM229 family.</text>
</comment>